<keyword evidence="3" id="KW-0812">Transmembrane</keyword>
<evidence type="ECO:0000256" key="2">
    <source>
        <dbReference type="SAM" id="MobiDB-lite"/>
    </source>
</evidence>
<proteinExistence type="predicted"/>
<name>A0A285UZM6_9ACTN</name>
<feature type="transmembrane region" description="Helical" evidence="3">
    <location>
        <begin position="281"/>
        <end position="304"/>
    </location>
</feature>
<dbReference type="AlphaFoldDB" id="A0A285UZM6"/>
<feature type="compositionally biased region" description="Basic and acidic residues" evidence="2">
    <location>
        <begin position="1"/>
        <end position="25"/>
    </location>
</feature>
<gene>
    <name evidence="5" type="ORF">SAMN05660748_0632</name>
</gene>
<dbReference type="EMBL" id="OBQI01000001">
    <property type="protein sequence ID" value="SOC47117.1"/>
    <property type="molecule type" value="Genomic_DNA"/>
</dbReference>
<dbReference type="GO" id="GO:0016791">
    <property type="term" value="F:phosphatase activity"/>
    <property type="evidence" value="ECO:0007669"/>
    <property type="project" value="TreeGrafter"/>
</dbReference>
<keyword evidence="3" id="KW-0472">Membrane</keyword>
<evidence type="ECO:0000313" key="5">
    <source>
        <dbReference type="EMBL" id="SOC47117.1"/>
    </source>
</evidence>
<protein>
    <submittedName>
        <fullName evidence="5">Serine phosphatase RsbU, regulator of sigma subunit</fullName>
    </submittedName>
</protein>
<keyword evidence="3" id="KW-1133">Transmembrane helix</keyword>
<dbReference type="Proteomes" id="UP000219435">
    <property type="component" value="Unassembled WGS sequence"/>
</dbReference>
<keyword evidence="1" id="KW-0378">Hydrolase</keyword>
<sequence>MVAVNDRQEPPVAGDDRTGIDERGPARGRRSQVGTRRPALHRTSALVAVAVLLIAGALAWLAARVTQDANRDLLDRQVEQAATVLSSGVGTLQVQLGDAAQVALATAAAPGPFQGFAAARLTGNESFASLSLLRITNGRVEVLATEGEEPRLPAGGLDDPFFTGLQPDGQLAVAGLLPGEQTRLAFALMPAGDPTGLVVYAESRVDPGPQPEPEAPEDAPFGGLDFAVYLGEGTDPANLVLSTAPAPIRGDTEVATTPFGKTVLTIVGSAESPLTGRLATALPWIVAGAGAALAVAFAAGVEILSRRREVAQRLADDNGRLYRQQRGIAGTLQHSLLPDLPELDGLEVAARYVAGVDELDVGGDWYDVIPRGPGCCVFVVGDISGRGLPAATTMASLRFAVRAYLAEGHDIETVMAQLNGLLQIDTDHQFATVLLGELDVSAGRLRVLCAGHFPPLLVTDGRAEAIDCPIAPPIGVGPARLRSATEVRVHGPATLLAFTDGLVERRDEVLDTGLDRLRETAARHAGRPLEDFVDQLMEDLTGTGAKDDTVLMALRWTS</sequence>
<dbReference type="InterPro" id="IPR036457">
    <property type="entry name" value="PPM-type-like_dom_sf"/>
</dbReference>
<feature type="domain" description="PPM-type phosphatase" evidence="4">
    <location>
        <begin position="343"/>
        <end position="556"/>
    </location>
</feature>
<dbReference type="Gene3D" id="3.60.40.10">
    <property type="entry name" value="PPM-type phosphatase domain"/>
    <property type="match status" value="1"/>
</dbReference>
<reference evidence="6" key="1">
    <citation type="submission" date="2017-08" db="EMBL/GenBank/DDBJ databases">
        <authorList>
            <person name="Varghese N."/>
            <person name="Submissions S."/>
        </authorList>
    </citation>
    <scope>NUCLEOTIDE SEQUENCE [LARGE SCALE GENOMIC DNA]</scope>
    <source>
        <strain evidence="6">DSM 4725</strain>
    </source>
</reference>
<evidence type="ECO:0000313" key="6">
    <source>
        <dbReference type="Proteomes" id="UP000219435"/>
    </source>
</evidence>
<evidence type="ECO:0000259" key="4">
    <source>
        <dbReference type="SMART" id="SM00331"/>
    </source>
</evidence>
<dbReference type="InterPro" id="IPR052016">
    <property type="entry name" value="Bact_Sigma-Reg"/>
</dbReference>
<feature type="region of interest" description="Disordered" evidence="2">
    <location>
        <begin position="1"/>
        <end position="37"/>
    </location>
</feature>
<dbReference type="PANTHER" id="PTHR43156:SF2">
    <property type="entry name" value="STAGE II SPORULATION PROTEIN E"/>
    <property type="match status" value="1"/>
</dbReference>
<accession>A0A285UZM6</accession>
<organism evidence="5 6">
    <name type="scientific">Blastococcus aggregatus</name>
    <dbReference type="NCBI Taxonomy" id="38502"/>
    <lineage>
        <taxon>Bacteria</taxon>
        <taxon>Bacillati</taxon>
        <taxon>Actinomycetota</taxon>
        <taxon>Actinomycetes</taxon>
        <taxon>Geodermatophilales</taxon>
        <taxon>Geodermatophilaceae</taxon>
        <taxon>Blastococcus</taxon>
    </lineage>
</organism>
<dbReference type="PANTHER" id="PTHR43156">
    <property type="entry name" value="STAGE II SPORULATION PROTEIN E-RELATED"/>
    <property type="match status" value="1"/>
</dbReference>
<dbReference type="Pfam" id="PF07228">
    <property type="entry name" value="SpoIIE"/>
    <property type="match status" value="1"/>
</dbReference>
<keyword evidence="6" id="KW-1185">Reference proteome</keyword>
<evidence type="ECO:0000256" key="1">
    <source>
        <dbReference type="ARBA" id="ARBA00022801"/>
    </source>
</evidence>
<dbReference type="InterPro" id="IPR001932">
    <property type="entry name" value="PPM-type_phosphatase-like_dom"/>
</dbReference>
<feature type="transmembrane region" description="Helical" evidence="3">
    <location>
        <begin position="45"/>
        <end position="63"/>
    </location>
</feature>
<evidence type="ECO:0000256" key="3">
    <source>
        <dbReference type="SAM" id="Phobius"/>
    </source>
</evidence>
<dbReference type="SMART" id="SM00331">
    <property type="entry name" value="PP2C_SIG"/>
    <property type="match status" value="1"/>
</dbReference>